<dbReference type="AlphaFoldDB" id="A0A7Y7WVI0"/>
<organism evidence="1 2">
    <name type="scientific">Pseudomonas gingeri</name>
    <dbReference type="NCBI Taxonomy" id="117681"/>
    <lineage>
        <taxon>Bacteria</taxon>
        <taxon>Pseudomonadati</taxon>
        <taxon>Pseudomonadota</taxon>
        <taxon>Gammaproteobacteria</taxon>
        <taxon>Pseudomonadales</taxon>
        <taxon>Pseudomonadaceae</taxon>
        <taxon>Pseudomonas</taxon>
    </lineage>
</organism>
<evidence type="ECO:0000313" key="2">
    <source>
        <dbReference type="Proteomes" id="UP000522864"/>
    </source>
</evidence>
<dbReference type="EMBL" id="JACAQA010000028">
    <property type="protein sequence ID" value="NWB88484.1"/>
    <property type="molecule type" value="Genomic_DNA"/>
</dbReference>
<comment type="caution">
    <text evidence="1">The sequence shown here is derived from an EMBL/GenBank/DDBJ whole genome shotgun (WGS) entry which is preliminary data.</text>
</comment>
<dbReference type="Proteomes" id="UP000522864">
    <property type="component" value="Unassembled WGS sequence"/>
</dbReference>
<gene>
    <name evidence="1" type="ORF">HX830_26800</name>
</gene>
<name>A0A7Y7WVI0_9PSED</name>
<sequence length="152" mass="17032">MLFSAYTEESLSGIGHVVQDIEQVNRHTDGLRNRLSGLFKFTESRFGVSFSIPSGSYFQIEGHFGLVRANLVYANEGNGTFARVVLRKHTLDEQGKEAWPEIWAFRILKDGDILMSDAGPVLYNSWNTPDGQRDVATQPLIESIVLSAMKPR</sequence>
<proteinExistence type="predicted"/>
<reference evidence="1 2" key="1">
    <citation type="submission" date="2020-04" db="EMBL/GenBank/DDBJ databases">
        <title>Molecular characterization of pseudomonads from Agaricus bisporus reveal novel blotch 2 pathogens in Western Europe.</title>
        <authorList>
            <person name="Taparia T."/>
            <person name="Krijger M."/>
            <person name="Haynes E."/>
            <person name="Elpinstone J.G."/>
            <person name="Noble R."/>
            <person name="Van Der Wolf J."/>
        </authorList>
    </citation>
    <scope>NUCLEOTIDE SEQUENCE [LARGE SCALE GENOMIC DNA]</scope>
    <source>
        <strain evidence="1 2">G9001</strain>
    </source>
</reference>
<dbReference type="RefSeq" id="WP_177103685.1">
    <property type="nucleotide sequence ID" value="NZ_JACAQA010000028.1"/>
</dbReference>
<evidence type="ECO:0000313" key="1">
    <source>
        <dbReference type="EMBL" id="NWB88484.1"/>
    </source>
</evidence>
<accession>A0A7Y7WVI0</accession>
<protein>
    <submittedName>
        <fullName evidence="1">Uncharacterized protein</fullName>
    </submittedName>
</protein>